<dbReference type="OrthoDB" id="1888914at2759"/>
<dbReference type="InterPro" id="IPR051378">
    <property type="entry name" value="Cell2Cell_Antifungal"/>
</dbReference>
<evidence type="ECO:0000259" key="15">
    <source>
        <dbReference type="PROSITE" id="PS51473"/>
    </source>
</evidence>
<dbReference type="Pfam" id="PF01657">
    <property type="entry name" value="Stress-antifung"/>
    <property type="match status" value="1"/>
</dbReference>
<dbReference type="PANTHER" id="PTHR32080">
    <property type="entry name" value="ANTIFUNGAL PROTEIN GINKBILOBIN-2-LIKE"/>
    <property type="match status" value="1"/>
</dbReference>
<keyword evidence="12" id="KW-1015">Disulfide bond</keyword>
<dbReference type="GO" id="GO:0050832">
    <property type="term" value="P:defense response to fungus"/>
    <property type="evidence" value="ECO:0007669"/>
    <property type="project" value="UniProtKB-KW"/>
</dbReference>
<dbReference type="GO" id="GO:0005886">
    <property type="term" value="C:plasma membrane"/>
    <property type="evidence" value="ECO:0007669"/>
    <property type="project" value="UniProtKB-SubCell"/>
</dbReference>
<reference evidence="17" key="1">
    <citation type="submission" date="2013-01" db="EMBL/GenBank/DDBJ databases">
        <title>Draft Genome Sequence of a Mulberry Tree, Morus notabilis C.K. Schneid.</title>
        <authorList>
            <person name="He N."/>
            <person name="Zhao S."/>
        </authorList>
    </citation>
    <scope>NUCLEOTIDE SEQUENCE</scope>
</reference>
<dbReference type="PROSITE" id="PS51473">
    <property type="entry name" value="GNK2"/>
    <property type="match status" value="1"/>
</dbReference>
<keyword evidence="5" id="KW-0732">Signal</keyword>
<dbReference type="KEGG" id="mnt:21383700"/>
<comment type="subcellular location">
    <subcellularLocation>
        <location evidence="13">Cell junction</location>
        <location evidence="13">Plasmodesma</location>
    </subcellularLocation>
    <subcellularLocation>
        <location evidence="1">Cell membrane</location>
        <topology evidence="1">Single-pass type I membrane protein</topology>
    </subcellularLocation>
</comment>
<evidence type="ECO:0000256" key="12">
    <source>
        <dbReference type="ARBA" id="ARBA00023157"/>
    </source>
</evidence>
<dbReference type="InterPro" id="IPR038408">
    <property type="entry name" value="GNK2_sf"/>
</dbReference>
<organism evidence="16 17">
    <name type="scientific">Morus notabilis</name>
    <dbReference type="NCBI Taxonomy" id="981085"/>
    <lineage>
        <taxon>Eukaryota</taxon>
        <taxon>Viridiplantae</taxon>
        <taxon>Streptophyta</taxon>
        <taxon>Embryophyta</taxon>
        <taxon>Tracheophyta</taxon>
        <taxon>Spermatophyta</taxon>
        <taxon>Magnoliopsida</taxon>
        <taxon>eudicotyledons</taxon>
        <taxon>Gunneridae</taxon>
        <taxon>Pentapetalae</taxon>
        <taxon>rosids</taxon>
        <taxon>fabids</taxon>
        <taxon>Rosales</taxon>
        <taxon>Moraceae</taxon>
        <taxon>Moreae</taxon>
        <taxon>Morus</taxon>
    </lineage>
</organism>
<keyword evidence="8" id="KW-0611">Plant defense</keyword>
<evidence type="ECO:0000256" key="10">
    <source>
        <dbReference type="ARBA" id="ARBA00023022"/>
    </source>
</evidence>
<dbReference type="GO" id="GO:0005537">
    <property type="term" value="F:D-mannose binding"/>
    <property type="evidence" value="ECO:0007669"/>
    <property type="project" value="UniProtKB-KW"/>
</dbReference>
<dbReference type="GO" id="GO:0031640">
    <property type="term" value="P:killing of cells of another organism"/>
    <property type="evidence" value="ECO:0007669"/>
    <property type="project" value="UniProtKB-KW"/>
</dbReference>
<name>W9SPP8_9ROSA</name>
<keyword evidence="17" id="KW-1185">Reference proteome</keyword>
<evidence type="ECO:0000256" key="9">
    <source>
        <dbReference type="ARBA" id="ARBA00022949"/>
    </source>
</evidence>
<keyword evidence="11" id="KW-0465">Mannose-binding</keyword>
<keyword evidence="9" id="KW-0965">Cell junction</keyword>
<gene>
    <name evidence="16" type="ORF">L484_000054</name>
</gene>
<accession>W9SPP8</accession>
<dbReference type="InterPro" id="IPR002902">
    <property type="entry name" value="GNK2"/>
</dbReference>
<keyword evidence="6" id="KW-0430">Lectin</keyword>
<dbReference type="eggNOG" id="ENOG502S44F">
    <property type="taxonomic scope" value="Eukaryota"/>
</dbReference>
<keyword evidence="3" id="KW-0295">Fungicide</keyword>
<evidence type="ECO:0000313" key="17">
    <source>
        <dbReference type="Proteomes" id="UP000030645"/>
    </source>
</evidence>
<evidence type="ECO:0000256" key="3">
    <source>
        <dbReference type="ARBA" id="ARBA00022577"/>
    </source>
</evidence>
<evidence type="ECO:0000256" key="6">
    <source>
        <dbReference type="ARBA" id="ARBA00022734"/>
    </source>
</evidence>
<evidence type="ECO:0000256" key="4">
    <source>
        <dbReference type="ARBA" id="ARBA00022581"/>
    </source>
</evidence>
<evidence type="ECO:0000256" key="7">
    <source>
        <dbReference type="ARBA" id="ARBA00022737"/>
    </source>
</evidence>
<evidence type="ECO:0000313" key="16">
    <source>
        <dbReference type="EMBL" id="EXC47302.1"/>
    </source>
</evidence>
<evidence type="ECO:0000256" key="1">
    <source>
        <dbReference type="ARBA" id="ARBA00004251"/>
    </source>
</evidence>
<comment type="similarity">
    <text evidence="14">Belongs to the cysteine-rich repeat secretory protein family. Plasmodesmata-located proteins (PDLD) subfamily.</text>
</comment>
<dbReference type="EMBL" id="KE624344">
    <property type="protein sequence ID" value="EXC47302.1"/>
    <property type="molecule type" value="Genomic_DNA"/>
</dbReference>
<evidence type="ECO:0000256" key="2">
    <source>
        <dbReference type="ARBA" id="ARBA00022529"/>
    </source>
</evidence>
<proteinExistence type="inferred from homology"/>
<sequence length="124" mass="14096">MEFLCISIMVRSSPDTRVKKFLCNLSTYKAGDPFASLAYVLDELKFATPDHENYDFILFFDIYPNPNAFAYGHDSCDQDLTSSDCSECFSAAKKVTVRSCPNRIGAQVVLLDCEIRYEQYPFSN</sequence>
<feature type="domain" description="Gnk2-homologous" evidence="15">
    <location>
        <begin position="16"/>
        <end position="122"/>
    </location>
</feature>
<evidence type="ECO:0000256" key="11">
    <source>
        <dbReference type="ARBA" id="ARBA00023035"/>
    </source>
</evidence>
<keyword evidence="4" id="KW-0945">Host-virus interaction</keyword>
<dbReference type="CDD" id="cd23509">
    <property type="entry name" value="Gnk2-like"/>
    <property type="match status" value="1"/>
</dbReference>
<dbReference type="Proteomes" id="UP000030645">
    <property type="component" value="Unassembled WGS sequence"/>
</dbReference>
<protein>
    <recommendedName>
        <fullName evidence="15">Gnk2-homologous domain-containing protein</fullName>
    </recommendedName>
</protein>
<evidence type="ECO:0000256" key="13">
    <source>
        <dbReference type="ARBA" id="ARBA00024184"/>
    </source>
</evidence>
<dbReference type="PANTHER" id="PTHR32080:SF54">
    <property type="entry name" value="GNK2-HOMOLOGOUS DOMAIN-CONTAINING PROTEIN"/>
    <property type="match status" value="1"/>
</dbReference>
<dbReference type="GO" id="GO:0042742">
    <property type="term" value="P:defense response to bacterium"/>
    <property type="evidence" value="ECO:0007669"/>
    <property type="project" value="UniProtKB-KW"/>
</dbReference>
<dbReference type="AlphaFoldDB" id="W9SPP8"/>
<dbReference type="GO" id="GO:0009506">
    <property type="term" value="C:plasmodesma"/>
    <property type="evidence" value="ECO:0007669"/>
    <property type="project" value="UniProtKB-SubCell"/>
</dbReference>
<keyword evidence="10" id="KW-0044">Antibiotic</keyword>
<evidence type="ECO:0000256" key="5">
    <source>
        <dbReference type="ARBA" id="ARBA00022729"/>
    </source>
</evidence>
<evidence type="ECO:0000256" key="8">
    <source>
        <dbReference type="ARBA" id="ARBA00022821"/>
    </source>
</evidence>
<dbReference type="Gene3D" id="3.30.430.20">
    <property type="entry name" value="Gnk2 domain, C-X8-C-X2-C motif"/>
    <property type="match status" value="1"/>
</dbReference>
<keyword evidence="2" id="KW-0929">Antimicrobial</keyword>
<evidence type="ECO:0000256" key="14">
    <source>
        <dbReference type="ARBA" id="ARBA00038393"/>
    </source>
</evidence>
<keyword evidence="7" id="KW-0677">Repeat</keyword>